<keyword evidence="5 7" id="KW-0472">Membrane</keyword>
<dbReference type="InterPro" id="IPR019734">
    <property type="entry name" value="TPR_rpt"/>
</dbReference>
<evidence type="ECO:0000256" key="1">
    <source>
        <dbReference type="ARBA" id="ARBA00004141"/>
    </source>
</evidence>
<dbReference type="SMR" id="A0A8I6YC92"/>
<dbReference type="EnsemblPlants" id="HORVU.MOREX.r3.7HG0656510.1">
    <property type="protein sequence ID" value="HORVU.MOREX.r3.7HG0656510.1"/>
    <property type="gene ID" value="HORVU.MOREX.r3.7HG0656510"/>
</dbReference>
<accession>A0A8I6YC92</accession>
<keyword evidence="4 7" id="KW-1133">Transmembrane helix</keyword>
<dbReference type="OrthoDB" id="2148490at2759"/>
<dbReference type="GO" id="GO:0032979">
    <property type="term" value="P:protein insertion into mitochondrial inner membrane from matrix"/>
    <property type="evidence" value="ECO:0000318"/>
    <property type="project" value="GO_Central"/>
</dbReference>
<feature type="region of interest" description="Disordered" evidence="6">
    <location>
        <begin position="26"/>
        <end position="48"/>
    </location>
</feature>
<keyword evidence="3 7" id="KW-0812">Transmembrane</keyword>
<dbReference type="GeneID" id="123410831"/>
<dbReference type="Gene3D" id="1.25.40.10">
    <property type="entry name" value="Tetratricopeptide repeat domain"/>
    <property type="match status" value="1"/>
</dbReference>
<feature type="region of interest" description="Disordered" evidence="6">
    <location>
        <begin position="577"/>
        <end position="597"/>
    </location>
</feature>
<feature type="transmembrane region" description="Helical" evidence="7">
    <location>
        <begin position="218"/>
        <end position="237"/>
    </location>
</feature>
<dbReference type="Gramene" id="HORVU.MOREX.r3.7HG0656510.1">
    <property type="protein sequence ID" value="HORVU.MOREX.r3.7HG0656510.1"/>
    <property type="gene ID" value="HORVU.MOREX.r3.7HG0656510"/>
</dbReference>
<dbReference type="CDD" id="cd20069">
    <property type="entry name" value="5TM_Oxa1-like"/>
    <property type="match status" value="1"/>
</dbReference>
<dbReference type="PANTHER" id="PTHR12428:SF65">
    <property type="entry name" value="CYTOCHROME C OXIDASE ASSEMBLY PROTEIN COX18, MITOCHONDRIAL"/>
    <property type="match status" value="1"/>
</dbReference>
<evidence type="ECO:0000256" key="2">
    <source>
        <dbReference type="ARBA" id="ARBA00010583"/>
    </source>
</evidence>
<dbReference type="GO" id="GO:0032977">
    <property type="term" value="F:membrane insertase activity"/>
    <property type="evidence" value="ECO:0000318"/>
    <property type="project" value="GO_Central"/>
</dbReference>
<evidence type="ECO:0008006" key="10">
    <source>
        <dbReference type="Google" id="ProtNLM"/>
    </source>
</evidence>
<evidence type="ECO:0000256" key="3">
    <source>
        <dbReference type="ARBA" id="ARBA00022692"/>
    </source>
</evidence>
<dbReference type="SUPFAM" id="SSF48452">
    <property type="entry name" value="TPR-like"/>
    <property type="match status" value="1"/>
</dbReference>
<dbReference type="AlphaFoldDB" id="A0A8I6YC92"/>
<dbReference type="PANTHER" id="PTHR12428">
    <property type="entry name" value="OXA1"/>
    <property type="match status" value="1"/>
</dbReference>
<dbReference type="RefSeq" id="XP_044959704.1">
    <property type="nucleotide sequence ID" value="XM_045103769.1"/>
</dbReference>
<dbReference type="Gramene" id="HORVU.MOREX.r2.7HG0544770.1">
    <property type="protein sequence ID" value="HORVU.MOREX.r2.7HG0544770.1"/>
    <property type="gene ID" value="HORVU.MOREX.r2.7HG0544770"/>
</dbReference>
<comment type="similarity">
    <text evidence="2">Belongs to the OXA1/ALB3/YidC (TC 2.A.9.2) family.</text>
</comment>
<protein>
    <recommendedName>
        <fullName evidence="10">ALBINO3-like protein 2, chloroplastic</fullName>
    </recommendedName>
</protein>
<sequence length="597" mass="65094">MALPLRLLGRRGRLPPPLAALAHLSAASPHRGPTHEPPSPAPPHRFPAPAPPFAVPARCFSWYSRPPAPAPAAAEEAPADEGGSADKEFVYLNDASTVDYGKELADAADGAADAAVGVAAGGNGGGLSGFAMDSLVGVLDGFHNLTGLPWWLTISASTVAMRLIILPTLIVQLQKTAKIGQLFQKLPPPLPPPLSGRSYRDQYSLFRKKRQELGCPSFLWNFAYFAVQFPCFILWMASIRSMCLSNHPGLDNGGILWFNNLTEFPHGALGPVFPILVAGLHYLNVQISFQKSQAKHYPGVLGLLAKYYRIYLDIMAIPLFLIAYVVPQGSLVYWTTNGLFHVAQQLSLRNDTVCKMLGLPDTGALAGNTSPKSLHEGQKIMQRWPLGDSHMQSKLGSSTTPKFMFEDSKIMDENVSAESSSPEELLEQALQYLGTGCQDQAVPLIRTAIEKNPDLHVALIGMGQTLFSNKLFPEASLCFEHAIPKIEEQDPLLVLAYFSAGLSRKSQGDKETAIKLLQRLTQLKEPEQMMNKACYFKGFIALGSILLNEGRKSEAAKYLQVAIAYDPGVERFLKECEEAMEDQSSQQSTEPPDLKGP</sequence>
<keyword evidence="9" id="KW-1185">Reference proteome</keyword>
<reference evidence="8" key="3">
    <citation type="submission" date="2022-01" db="UniProtKB">
        <authorList>
            <consortium name="EnsemblPlants"/>
        </authorList>
    </citation>
    <scope>IDENTIFICATION</scope>
    <source>
        <strain evidence="8">subsp. vulgare</strain>
    </source>
</reference>
<feature type="transmembrane region" description="Helical" evidence="7">
    <location>
        <begin position="310"/>
        <end position="334"/>
    </location>
</feature>
<dbReference type="KEGG" id="hvg:123410831"/>
<evidence type="ECO:0000256" key="5">
    <source>
        <dbReference type="ARBA" id="ARBA00023136"/>
    </source>
</evidence>
<proteinExistence type="inferred from homology"/>
<evidence type="ECO:0000313" key="9">
    <source>
        <dbReference type="Proteomes" id="UP000011116"/>
    </source>
</evidence>
<evidence type="ECO:0000256" key="4">
    <source>
        <dbReference type="ARBA" id="ARBA00022989"/>
    </source>
</evidence>
<evidence type="ECO:0000256" key="7">
    <source>
        <dbReference type="SAM" id="Phobius"/>
    </source>
</evidence>
<feature type="transmembrane region" description="Helical" evidence="7">
    <location>
        <begin position="148"/>
        <end position="171"/>
    </location>
</feature>
<dbReference type="GO" id="GO:0005743">
    <property type="term" value="C:mitochondrial inner membrane"/>
    <property type="evidence" value="ECO:0000318"/>
    <property type="project" value="GO_Central"/>
</dbReference>
<reference evidence="9" key="1">
    <citation type="journal article" date="2012" name="Nature">
        <title>A physical, genetic and functional sequence assembly of the barley genome.</title>
        <authorList>
            <consortium name="The International Barley Genome Sequencing Consortium"/>
            <person name="Mayer K.F."/>
            <person name="Waugh R."/>
            <person name="Brown J.W."/>
            <person name="Schulman A."/>
            <person name="Langridge P."/>
            <person name="Platzer M."/>
            <person name="Fincher G.B."/>
            <person name="Muehlbauer G.J."/>
            <person name="Sato K."/>
            <person name="Close T.J."/>
            <person name="Wise R.P."/>
            <person name="Stein N."/>
        </authorList>
    </citation>
    <scope>NUCLEOTIDE SEQUENCE [LARGE SCALE GENOMIC DNA]</scope>
    <source>
        <strain evidence="9">cv. Morex</strain>
    </source>
</reference>
<feature type="transmembrane region" description="Helical" evidence="7">
    <location>
        <begin position="268"/>
        <end position="289"/>
    </location>
</feature>
<evidence type="ECO:0000313" key="8">
    <source>
        <dbReference type="EnsemblPlants" id="HORVU.MOREX.r3.7HG0656510.1"/>
    </source>
</evidence>
<dbReference type="InterPro" id="IPR001708">
    <property type="entry name" value="YidC/ALB3/OXA1/COX18"/>
</dbReference>
<feature type="compositionally biased region" description="Pro residues" evidence="6">
    <location>
        <begin position="35"/>
        <end position="48"/>
    </location>
</feature>
<gene>
    <name evidence="8" type="primary">LOC123410831</name>
</gene>
<reference evidence="8" key="2">
    <citation type="submission" date="2020-10" db="EMBL/GenBank/DDBJ databases">
        <authorList>
            <person name="Scholz U."/>
            <person name="Mascher M."/>
            <person name="Fiebig A."/>
        </authorList>
    </citation>
    <scope>NUCLEOTIDE SEQUENCE [LARGE SCALE GENOMIC DNA]</scope>
    <source>
        <strain evidence="8">cv. Morex</strain>
    </source>
</reference>
<name>A0A8I6YC92_HORVV</name>
<dbReference type="SMART" id="SM00028">
    <property type="entry name" value="TPR"/>
    <property type="match status" value="4"/>
</dbReference>
<comment type="subcellular location">
    <subcellularLocation>
        <location evidence="1">Membrane</location>
        <topology evidence="1">Multi-pass membrane protein</topology>
    </subcellularLocation>
</comment>
<dbReference type="InterPro" id="IPR011990">
    <property type="entry name" value="TPR-like_helical_dom_sf"/>
</dbReference>
<organism evidence="8 9">
    <name type="scientific">Hordeum vulgare subsp. vulgare</name>
    <name type="common">Domesticated barley</name>
    <dbReference type="NCBI Taxonomy" id="112509"/>
    <lineage>
        <taxon>Eukaryota</taxon>
        <taxon>Viridiplantae</taxon>
        <taxon>Streptophyta</taxon>
        <taxon>Embryophyta</taxon>
        <taxon>Tracheophyta</taxon>
        <taxon>Spermatophyta</taxon>
        <taxon>Magnoliopsida</taxon>
        <taxon>Liliopsida</taxon>
        <taxon>Poales</taxon>
        <taxon>Poaceae</taxon>
        <taxon>BOP clade</taxon>
        <taxon>Pooideae</taxon>
        <taxon>Triticodae</taxon>
        <taxon>Triticeae</taxon>
        <taxon>Hordeinae</taxon>
        <taxon>Hordeum</taxon>
    </lineage>
</organism>
<dbReference type="Proteomes" id="UP000011116">
    <property type="component" value="Chromosome 7H"/>
</dbReference>
<evidence type="ECO:0000256" key="6">
    <source>
        <dbReference type="SAM" id="MobiDB-lite"/>
    </source>
</evidence>